<evidence type="ECO:0000256" key="2">
    <source>
        <dbReference type="ARBA" id="ARBA00022692"/>
    </source>
</evidence>
<dbReference type="PANTHER" id="PTHR20855:SF3">
    <property type="entry name" value="LD03007P"/>
    <property type="match status" value="1"/>
</dbReference>
<evidence type="ECO:0000256" key="3">
    <source>
        <dbReference type="ARBA" id="ARBA00022989"/>
    </source>
</evidence>
<feature type="transmembrane region" description="Helical" evidence="6">
    <location>
        <begin position="74"/>
        <end position="93"/>
    </location>
</feature>
<keyword evidence="4 6" id="KW-0472">Membrane</keyword>
<dbReference type="EMBL" id="CP154795">
    <property type="protein sequence ID" value="XAN08553.1"/>
    <property type="molecule type" value="Genomic_DNA"/>
</dbReference>
<accession>A0ABZ3FUU7</accession>
<feature type="transmembrane region" description="Helical" evidence="6">
    <location>
        <begin position="163"/>
        <end position="183"/>
    </location>
</feature>
<dbReference type="RefSeq" id="WP_425310010.1">
    <property type="nucleotide sequence ID" value="NZ_CP154795.1"/>
</dbReference>
<keyword evidence="8" id="KW-1185">Reference proteome</keyword>
<feature type="transmembrane region" description="Helical" evidence="6">
    <location>
        <begin position="189"/>
        <end position="209"/>
    </location>
</feature>
<evidence type="ECO:0000256" key="5">
    <source>
        <dbReference type="SAM" id="MobiDB-lite"/>
    </source>
</evidence>
<gene>
    <name evidence="7" type="ORF">AADG42_14990</name>
</gene>
<name>A0ABZ3FUU7_9ACTN</name>
<feature type="transmembrane region" description="Helical" evidence="6">
    <location>
        <begin position="114"/>
        <end position="130"/>
    </location>
</feature>
<protein>
    <submittedName>
        <fullName evidence="7">Hemolysin III family protein</fullName>
    </submittedName>
</protein>
<dbReference type="Pfam" id="PF03006">
    <property type="entry name" value="HlyIII"/>
    <property type="match status" value="1"/>
</dbReference>
<evidence type="ECO:0000256" key="1">
    <source>
        <dbReference type="ARBA" id="ARBA00004141"/>
    </source>
</evidence>
<evidence type="ECO:0000256" key="4">
    <source>
        <dbReference type="ARBA" id="ARBA00023136"/>
    </source>
</evidence>
<feature type="compositionally biased region" description="Polar residues" evidence="5">
    <location>
        <begin position="8"/>
        <end position="21"/>
    </location>
</feature>
<proteinExistence type="predicted"/>
<evidence type="ECO:0000313" key="8">
    <source>
        <dbReference type="Proteomes" id="UP001442841"/>
    </source>
</evidence>
<keyword evidence="2 6" id="KW-0812">Transmembrane</keyword>
<feature type="transmembrane region" description="Helical" evidence="6">
    <location>
        <begin position="47"/>
        <end position="68"/>
    </location>
</feature>
<dbReference type="InterPro" id="IPR004254">
    <property type="entry name" value="AdipoR/HlyIII-related"/>
</dbReference>
<evidence type="ECO:0000256" key="6">
    <source>
        <dbReference type="SAM" id="Phobius"/>
    </source>
</evidence>
<feature type="transmembrane region" description="Helical" evidence="6">
    <location>
        <begin position="221"/>
        <end position="246"/>
    </location>
</feature>
<keyword evidence="3 6" id="KW-1133">Transmembrane helix</keyword>
<evidence type="ECO:0000313" key="7">
    <source>
        <dbReference type="EMBL" id="XAN08553.1"/>
    </source>
</evidence>
<feature type="transmembrane region" description="Helical" evidence="6">
    <location>
        <begin position="136"/>
        <end position="156"/>
    </location>
</feature>
<dbReference type="Proteomes" id="UP001442841">
    <property type="component" value="Chromosome"/>
</dbReference>
<sequence length="247" mass="26891">MSIDQEPKQVNQTPGATPTETPDSHDRDLGDRVAETLRPLKPKLRGWLHLGWTPLAFISGLVLVIAAPTTLGKIGGAVFLVGSLLLFGTSALYHRRTWSPLGDRTLRRIDHANIFVFIAATYTPLALLLLSGRSRILLLAIIWSAAVAGLLFRVLWLSAPRPLYVALYLVMGWAALGWLGQFLASGGPLILSLIVAGGLCYTVGAIVYARKRPDPSPRWFGFHEIFHAFTILGSGCHFAAIALATFR</sequence>
<dbReference type="PANTHER" id="PTHR20855">
    <property type="entry name" value="ADIPOR/PROGESTIN RECEPTOR-RELATED"/>
    <property type="match status" value="1"/>
</dbReference>
<reference evidence="7 8" key="1">
    <citation type="submission" date="2024-04" db="EMBL/GenBank/DDBJ databases">
        <title>Isolation of an actinomycete strain from pig manure.</title>
        <authorList>
            <person name="Gong T."/>
            <person name="Yu Z."/>
            <person name="An M."/>
            <person name="Wei C."/>
            <person name="Yang W."/>
            <person name="Liu L."/>
        </authorList>
    </citation>
    <scope>NUCLEOTIDE SEQUENCE [LARGE SCALE GENOMIC DNA]</scope>
    <source>
        <strain evidence="7 8">ZF39</strain>
    </source>
</reference>
<comment type="subcellular location">
    <subcellularLocation>
        <location evidence="1">Membrane</location>
        <topology evidence="1">Multi-pass membrane protein</topology>
    </subcellularLocation>
</comment>
<organism evidence="7 8">
    <name type="scientific">Ammonicoccus fulvus</name>
    <dbReference type="NCBI Taxonomy" id="3138240"/>
    <lineage>
        <taxon>Bacteria</taxon>
        <taxon>Bacillati</taxon>
        <taxon>Actinomycetota</taxon>
        <taxon>Actinomycetes</taxon>
        <taxon>Propionibacteriales</taxon>
        <taxon>Propionibacteriaceae</taxon>
        <taxon>Ammonicoccus</taxon>
    </lineage>
</organism>
<feature type="region of interest" description="Disordered" evidence="5">
    <location>
        <begin position="1"/>
        <end position="30"/>
    </location>
</feature>